<keyword evidence="12" id="KW-1185">Reference proteome</keyword>
<comment type="cofactor">
    <cofactor evidence="1">
        <name>Zn(2+)</name>
        <dbReference type="ChEBI" id="CHEBI:29105"/>
    </cofactor>
</comment>
<evidence type="ECO:0000256" key="6">
    <source>
        <dbReference type="ARBA" id="ARBA00022833"/>
    </source>
</evidence>
<keyword evidence="5" id="KW-0378">Hydrolase</keyword>
<dbReference type="InterPro" id="IPR042089">
    <property type="entry name" value="Peptidase_M13_dom_2"/>
</dbReference>
<dbReference type="Pfam" id="PF01431">
    <property type="entry name" value="Peptidase_M13"/>
    <property type="match status" value="1"/>
</dbReference>
<sequence length="739" mass="80582">MLRARFPHAARLALPGRRLGLMLLLSGTILAPVLPATSASAQDAAQSNKSAPSPAPTPGPAPAPGSAPAATPAQPPAAASTPASGFSPDSFRPWGFNLSGRDTSVKPGDNFFGYSDGTYVRDLVIPSDHTSWGAFNILAELSRTRVQDILKEVSAHPVANPQSIEEKLGAFYAAYMDEAKIESLGTAPLGPDLDAIRAVKDRKAFAAILGDAQHGYGTSLFSLSVQPDAKDPTKYAIGLGQGGLGLPDRDYYLKPEFAAKKQAYEAYAAQMLSLVHWPDAATAAKKLVAFEAAIAKTNWARADRRDPDKTYNPTRLDALEKAAPQFDWQSYFAAADLPHVDSVVLGEKSAILAAAKQASATDLDTLRAWLAFHLVDDAAPVLPRAFVDANFQFEGKTLSGQPELEPRWKRAVGATSGAMGMALGKVYVARYFPPEEKAAMEKLVGELKAAFRVRLQNLSWMGDATKKQALRKLDNHLIQIGYPNKWRDYSGLVVKPDDAYGNGKRGVAFEWAYWVGHLGHPVDRDEWDMTPQTVNAYNNPPFDEVVFPAAILQPPFFNKDADHAINYGAIGGVIGHEMTHSFDDEGRKFDEKGRLHDWWTAADAKRFAERAARLGAQFDALEPFPGMHVNGKLTMGENIADLGGLTLALDAYHASLGGKEAPVLDGLTGDQRVFLGWAQVWRQKVREDRAKMLLVTDPHSPPMARVNMPMHNIDGWYKAWNVKPGDKLYLAPKDRVQIW</sequence>
<keyword evidence="6" id="KW-0862">Zinc</keyword>
<dbReference type="InterPro" id="IPR024079">
    <property type="entry name" value="MetalloPept_cat_dom_sf"/>
</dbReference>
<evidence type="ECO:0000313" key="11">
    <source>
        <dbReference type="EMBL" id="MCQ8241807.1"/>
    </source>
</evidence>
<evidence type="ECO:0000256" key="4">
    <source>
        <dbReference type="ARBA" id="ARBA00022723"/>
    </source>
</evidence>
<feature type="compositionally biased region" description="Low complexity" evidence="8">
    <location>
        <begin position="41"/>
        <end position="52"/>
    </location>
</feature>
<dbReference type="Proteomes" id="UP001524547">
    <property type="component" value="Unassembled WGS sequence"/>
</dbReference>
<feature type="compositionally biased region" description="Pro residues" evidence="8">
    <location>
        <begin position="53"/>
        <end position="65"/>
    </location>
</feature>
<dbReference type="Pfam" id="PF05649">
    <property type="entry name" value="Peptidase_M13_N"/>
    <property type="match status" value="1"/>
</dbReference>
<evidence type="ECO:0000256" key="7">
    <source>
        <dbReference type="ARBA" id="ARBA00023049"/>
    </source>
</evidence>
<comment type="caution">
    <text evidence="11">The sequence shown here is derived from an EMBL/GenBank/DDBJ whole genome shotgun (WGS) entry which is preliminary data.</text>
</comment>
<feature type="domain" description="Peptidase M13 C-terminal" evidence="9">
    <location>
        <begin position="535"/>
        <end position="736"/>
    </location>
</feature>
<dbReference type="InterPro" id="IPR000718">
    <property type="entry name" value="Peptidase_M13"/>
</dbReference>
<dbReference type="InterPro" id="IPR008753">
    <property type="entry name" value="Peptidase_M13_N"/>
</dbReference>
<reference evidence="11 12" key="1">
    <citation type="submission" date="2022-06" db="EMBL/GenBank/DDBJ databases">
        <title>Rhizosaccharibacter gen. nov. sp. nov. KSS12, endophytic bacteria isolated from sugarcane.</title>
        <authorList>
            <person name="Pitiwittayakul N."/>
        </authorList>
    </citation>
    <scope>NUCLEOTIDE SEQUENCE [LARGE SCALE GENOMIC DNA]</scope>
    <source>
        <strain evidence="11 12">KSS12</strain>
    </source>
</reference>
<dbReference type="PANTHER" id="PTHR11733:SF167">
    <property type="entry name" value="FI17812P1-RELATED"/>
    <property type="match status" value="1"/>
</dbReference>
<evidence type="ECO:0000259" key="9">
    <source>
        <dbReference type="Pfam" id="PF01431"/>
    </source>
</evidence>
<organism evidence="11 12">
    <name type="scientific">Rhizosaccharibacter radicis</name>
    <dbReference type="NCBI Taxonomy" id="2782605"/>
    <lineage>
        <taxon>Bacteria</taxon>
        <taxon>Pseudomonadati</taxon>
        <taxon>Pseudomonadota</taxon>
        <taxon>Alphaproteobacteria</taxon>
        <taxon>Acetobacterales</taxon>
        <taxon>Acetobacteraceae</taxon>
        <taxon>Rhizosaccharibacter</taxon>
    </lineage>
</organism>
<dbReference type="PROSITE" id="PS51885">
    <property type="entry name" value="NEPRILYSIN"/>
    <property type="match status" value="1"/>
</dbReference>
<dbReference type="PANTHER" id="PTHR11733">
    <property type="entry name" value="ZINC METALLOPROTEASE FAMILY M13 NEPRILYSIN-RELATED"/>
    <property type="match status" value="1"/>
</dbReference>
<keyword evidence="3" id="KW-0645">Protease</keyword>
<feature type="domain" description="Peptidase M13 N-terminal" evidence="10">
    <location>
        <begin position="107"/>
        <end position="483"/>
    </location>
</feature>
<dbReference type="Gene3D" id="1.10.1380.10">
    <property type="entry name" value="Neutral endopeptidase , domain2"/>
    <property type="match status" value="1"/>
</dbReference>
<protein>
    <submittedName>
        <fullName evidence="11">Peptidase M13</fullName>
    </submittedName>
</protein>
<comment type="similarity">
    <text evidence="2">Belongs to the peptidase M13 family.</text>
</comment>
<keyword evidence="4" id="KW-0479">Metal-binding</keyword>
<evidence type="ECO:0000256" key="1">
    <source>
        <dbReference type="ARBA" id="ARBA00001947"/>
    </source>
</evidence>
<evidence type="ECO:0000259" key="10">
    <source>
        <dbReference type="Pfam" id="PF05649"/>
    </source>
</evidence>
<evidence type="ECO:0000256" key="2">
    <source>
        <dbReference type="ARBA" id="ARBA00007357"/>
    </source>
</evidence>
<evidence type="ECO:0000256" key="3">
    <source>
        <dbReference type="ARBA" id="ARBA00022670"/>
    </source>
</evidence>
<feature type="compositionally biased region" description="Low complexity" evidence="8">
    <location>
        <begin position="66"/>
        <end position="85"/>
    </location>
</feature>
<evidence type="ECO:0000313" key="12">
    <source>
        <dbReference type="Proteomes" id="UP001524547"/>
    </source>
</evidence>
<proteinExistence type="inferred from homology"/>
<dbReference type="PRINTS" id="PR00786">
    <property type="entry name" value="NEPRILYSIN"/>
</dbReference>
<accession>A0ABT1VZM7</accession>
<dbReference type="InterPro" id="IPR018497">
    <property type="entry name" value="Peptidase_M13_C"/>
</dbReference>
<dbReference type="CDD" id="cd08662">
    <property type="entry name" value="M13"/>
    <property type="match status" value="1"/>
</dbReference>
<gene>
    <name evidence="11" type="ORF">NFI88_13275</name>
</gene>
<evidence type="ECO:0000256" key="5">
    <source>
        <dbReference type="ARBA" id="ARBA00022801"/>
    </source>
</evidence>
<name>A0ABT1VZM7_9PROT</name>
<evidence type="ECO:0000256" key="8">
    <source>
        <dbReference type="SAM" id="MobiDB-lite"/>
    </source>
</evidence>
<dbReference type="Gene3D" id="3.40.390.10">
    <property type="entry name" value="Collagenase (Catalytic Domain)"/>
    <property type="match status" value="1"/>
</dbReference>
<feature type="region of interest" description="Disordered" evidence="8">
    <location>
        <begin position="41"/>
        <end position="86"/>
    </location>
</feature>
<dbReference type="SUPFAM" id="SSF55486">
    <property type="entry name" value="Metalloproteases ('zincins'), catalytic domain"/>
    <property type="match status" value="1"/>
</dbReference>
<dbReference type="EMBL" id="JAMZEJ010000008">
    <property type="protein sequence ID" value="MCQ8241807.1"/>
    <property type="molecule type" value="Genomic_DNA"/>
</dbReference>
<keyword evidence="7" id="KW-0482">Metalloprotease</keyword>